<keyword evidence="2" id="KW-1185">Reference proteome</keyword>
<protein>
    <submittedName>
        <fullName evidence="1">Uncharacterized protein</fullName>
    </submittedName>
</protein>
<name>A0ACC2KC40_PERAE</name>
<accession>A0ACC2KC40</accession>
<evidence type="ECO:0000313" key="2">
    <source>
        <dbReference type="Proteomes" id="UP001234297"/>
    </source>
</evidence>
<proteinExistence type="predicted"/>
<comment type="caution">
    <text evidence="1">The sequence shown here is derived from an EMBL/GenBank/DDBJ whole genome shotgun (WGS) entry which is preliminary data.</text>
</comment>
<gene>
    <name evidence="1" type="ORF">MRB53_014888</name>
</gene>
<sequence>MSASSTPKKHNFCSSYFSSPTTEMDDFGDESLESLEDQISAFFSGPCDESDHSKAKDNDYNGNDEKEEEDDDGTSLEERAAFWQAQEDMLKEILYRSRSPGSKLRQEVNRAMKISRETTSCHCKNPISNECVSCLRRIVVDHLHNLGYDAALCISKWKPTRNIPGGKHEYIDVVIHPTDRKKAVRFVVELEFRAEFEMAKACDDYLKLVNQLPDSYVGRFEHLNALVQVICDAGKRSMKEKKIHMGPWRKRKFMQMKWSSSYQRWPSGQSPVSMVKSRELHVPIFLYPVVKVA</sequence>
<dbReference type="Proteomes" id="UP001234297">
    <property type="component" value="Chromosome 4"/>
</dbReference>
<dbReference type="EMBL" id="CM056812">
    <property type="protein sequence ID" value="KAJ8618702.1"/>
    <property type="molecule type" value="Genomic_DNA"/>
</dbReference>
<organism evidence="1 2">
    <name type="scientific">Persea americana</name>
    <name type="common">Avocado</name>
    <dbReference type="NCBI Taxonomy" id="3435"/>
    <lineage>
        <taxon>Eukaryota</taxon>
        <taxon>Viridiplantae</taxon>
        <taxon>Streptophyta</taxon>
        <taxon>Embryophyta</taxon>
        <taxon>Tracheophyta</taxon>
        <taxon>Spermatophyta</taxon>
        <taxon>Magnoliopsida</taxon>
        <taxon>Magnoliidae</taxon>
        <taxon>Laurales</taxon>
        <taxon>Lauraceae</taxon>
        <taxon>Persea</taxon>
    </lineage>
</organism>
<reference evidence="1 2" key="1">
    <citation type="journal article" date="2022" name="Hortic Res">
        <title>A haplotype resolved chromosomal level avocado genome allows analysis of novel avocado genes.</title>
        <authorList>
            <person name="Nath O."/>
            <person name="Fletcher S.J."/>
            <person name="Hayward A."/>
            <person name="Shaw L.M."/>
            <person name="Masouleh A.K."/>
            <person name="Furtado A."/>
            <person name="Henry R.J."/>
            <person name="Mitter N."/>
        </authorList>
    </citation>
    <scope>NUCLEOTIDE SEQUENCE [LARGE SCALE GENOMIC DNA]</scope>
    <source>
        <strain evidence="2">cv. Hass</strain>
    </source>
</reference>
<evidence type="ECO:0000313" key="1">
    <source>
        <dbReference type="EMBL" id="KAJ8618702.1"/>
    </source>
</evidence>